<dbReference type="Gene3D" id="3.40.630.30">
    <property type="match status" value="1"/>
</dbReference>
<organism evidence="2 3">
    <name type="scientific">Enterococcus casseliflavus ATCC 12755</name>
    <dbReference type="NCBI Taxonomy" id="888066"/>
    <lineage>
        <taxon>Bacteria</taxon>
        <taxon>Bacillati</taxon>
        <taxon>Bacillota</taxon>
        <taxon>Bacilli</taxon>
        <taxon>Lactobacillales</taxon>
        <taxon>Enterococcaceae</taxon>
        <taxon>Enterococcus</taxon>
    </lineage>
</organism>
<dbReference type="InterPro" id="IPR016181">
    <property type="entry name" value="Acyl_CoA_acyltransferase"/>
</dbReference>
<dbReference type="GO" id="GO:0016747">
    <property type="term" value="F:acyltransferase activity, transferring groups other than amino-acyl groups"/>
    <property type="evidence" value="ECO:0007669"/>
    <property type="project" value="InterPro"/>
</dbReference>
<gene>
    <name evidence="2" type="ORF">HMPREF9087_1394</name>
</gene>
<dbReference type="SUPFAM" id="SSF55729">
    <property type="entry name" value="Acyl-CoA N-acyltransferases (Nat)"/>
    <property type="match status" value="1"/>
</dbReference>
<accession>F0EIV6</accession>
<dbReference type="PANTHER" id="PTHR39173:SF1">
    <property type="entry name" value="ACETYLTRANSFERASE"/>
    <property type="match status" value="1"/>
</dbReference>
<evidence type="ECO:0000259" key="1">
    <source>
        <dbReference type="PROSITE" id="PS51186"/>
    </source>
</evidence>
<reference evidence="2 3" key="1">
    <citation type="submission" date="2011-01" db="EMBL/GenBank/DDBJ databases">
        <authorList>
            <person name="Muzny D."/>
            <person name="Qin X."/>
            <person name="Deng J."/>
            <person name="Jiang H."/>
            <person name="Liu Y."/>
            <person name="Qu J."/>
            <person name="Song X.-Z."/>
            <person name="Zhang L."/>
            <person name="Thornton R."/>
            <person name="Coyle M."/>
            <person name="Francisco L."/>
            <person name="Jackson L."/>
            <person name="Javaid M."/>
            <person name="Korchina V."/>
            <person name="Kovar C."/>
            <person name="Mata R."/>
            <person name="Mathew T."/>
            <person name="Ngo R."/>
            <person name="Nguyen L."/>
            <person name="Nguyen N."/>
            <person name="Okwuonu G."/>
            <person name="Ongeri F."/>
            <person name="Pham C."/>
            <person name="Simmons D."/>
            <person name="Wilczek-Boney K."/>
            <person name="Hale W."/>
            <person name="Jakkamsetti A."/>
            <person name="Pham P."/>
            <person name="Ruth R."/>
            <person name="San Lucas F."/>
            <person name="Warren J."/>
            <person name="Zhang J."/>
            <person name="Zhao Z."/>
            <person name="Zhou C."/>
            <person name="Zhu D."/>
            <person name="Lee S."/>
            <person name="Bess C."/>
            <person name="Blankenburg K."/>
            <person name="Forbes L."/>
            <person name="Fu Q."/>
            <person name="Gubbala S."/>
            <person name="Hirani K."/>
            <person name="Jayaseelan J.C."/>
            <person name="Lara F."/>
            <person name="Munidasa M."/>
            <person name="Palculict T."/>
            <person name="Patil S."/>
            <person name="Pu L.-L."/>
            <person name="Saada N."/>
            <person name="Tang L."/>
            <person name="Weissenberger G."/>
            <person name="Zhu Y."/>
            <person name="Hemphill L."/>
            <person name="Shang Y."/>
            <person name="Youmans B."/>
            <person name="Ayvaz T."/>
            <person name="Ross M."/>
            <person name="Santibanez J."/>
            <person name="Aqrawi P."/>
            <person name="Gross S."/>
            <person name="Joshi V."/>
            <person name="Fowler G."/>
            <person name="Nazareth L."/>
            <person name="Reid J."/>
            <person name="Worley K."/>
            <person name="Petrosino J."/>
            <person name="Highlander S."/>
            <person name="Gibbs R."/>
        </authorList>
    </citation>
    <scope>NUCLEOTIDE SEQUENCE [LARGE SCALE GENOMIC DNA]</scope>
    <source>
        <strain evidence="2 3">ATCC 12755</strain>
    </source>
</reference>
<dbReference type="Proteomes" id="UP000004835">
    <property type="component" value="Unassembled WGS sequence"/>
</dbReference>
<dbReference type="CDD" id="cd04301">
    <property type="entry name" value="NAT_SF"/>
    <property type="match status" value="1"/>
</dbReference>
<dbReference type="HOGENOM" id="CLU_113231_1_0_9"/>
<dbReference type="AlphaFoldDB" id="F0EIV6"/>
<evidence type="ECO:0000313" key="2">
    <source>
        <dbReference type="EMBL" id="EGC70006.1"/>
    </source>
</evidence>
<evidence type="ECO:0000313" key="3">
    <source>
        <dbReference type="Proteomes" id="UP000004835"/>
    </source>
</evidence>
<feature type="domain" description="N-acetyltransferase" evidence="1">
    <location>
        <begin position="10"/>
        <end position="180"/>
    </location>
</feature>
<dbReference type="PROSITE" id="PS51186">
    <property type="entry name" value="GNAT"/>
    <property type="match status" value="1"/>
</dbReference>
<dbReference type="PANTHER" id="PTHR39173">
    <property type="entry name" value="ACETYLTRANSFERASE"/>
    <property type="match status" value="1"/>
</dbReference>
<sequence>MNHKKGVKEMEFREPTIADCDQIEAYRQAFEKNQEVIHGGAGLVESPTAKDWLEGLADFKTAETVPEGFVPARTYLAIQDQKVVGLLNLRLTLNAYLRQIGGHIGYSVHPDHRKQGIGSAMLAQSLVKAKQFGLKNVLVTCEEANRASAKVIENNGGKLTEKAIDPEDGAVICHYWIDLT</sequence>
<dbReference type="Pfam" id="PF00583">
    <property type="entry name" value="Acetyltransf_1"/>
    <property type="match status" value="1"/>
</dbReference>
<proteinExistence type="predicted"/>
<name>F0EIV6_ENTCA</name>
<comment type="caution">
    <text evidence="2">The sequence shown here is derived from an EMBL/GenBank/DDBJ whole genome shotgun (WGS) entry which is preliminary data.</text>
</comment>
<dbReference type="EMBL" id="AEWT01000010">
    <property type="protein sequence ID" value="EGC70006.1"/>
    <property type="molecule type" value="Genomic_DNA"/>
</dbReference>
<protein>
    <submittedName>
        <fullName evidence="2">Acetyltransferase, GNAT family</fullName>
    </submittedName>
</protein>
<keyword evidence="2" id="KW-0808">Transferase</keyword>
<dbReference type="InterPro" id="IPR000182">
    <property type="entry name" value="GNAT_dom"/>
</dbReference>